<reference evidence="1 2" key="1">
    <citation type="submission" date="2017-06" db="EMBL/GenBank/DDBJ databases">
        <title>Description of Rhodopirellula bahusiensis sp. nov.</title>
        <authorList>
            <person name="Kizina J."/>
            <person name="Harder J."/>
        </authorList>
    </citation>
    <scope>NUCLEOTIDE SEQUENCE [LARGE SCALE GENOMIC DNA]</scope>
    <source>
        <strain evidence="1 2">SWK21</strain>
    </source>
</reference>
<proteinExistence type="predicted"/>
<name>A0A2G1VZP9_9BACT</name>
<dbReference type="SUPFAM" id="SSF52833">
    <property type="entry name" value="Thioredoxin-like"/>
    <property type="match status" value="1"/>
</dbReference>
<protein>
    <submittedName>
        <fullName evidence="1">Thiol:disulfide interchange protein</fullName>
    </submittedName>
</protein>
<organism evidence="1 2">
    <name type="scientific">Rhodopirellula bahusiensis</name>
    <dbReference type="NCBI Taxonomy" id="2014065"/>
    <lineage>
        <taxon>Bacteria</taxon>
        <taxon>Pseudomonadati</taxon>
        <taxon>Planctomycetota</taxon>
        <taxon>Planctomycetia</taxon>
        <taxon>Pirellulales</taxon>
        <taxon>Pirellulaceae</taxon>
        <taxon>Rhodopirellula</taxon>
    </lineage>
</organism>
<dbReference type="EMBL" id="NIZW01000030">
    <property type="protein sequence ID" value="PHQ32268.1"/>
    <property type="molecule type" value="Genomic_DNA"/>
</dbReference>
<evidence type="ECO:0000313" key="1">
    <source>
        <dbReference type="EMBL" id="PHQ32268.1"/>
    </source>
</evidence>
<gene>
    <name evidence="1" type="ORF">CEE69_26925</name>
</gene>
<sequence>MAKNNCLGKQSAVLFYARWALSADPKGGLFSTAIDRALSDADYVAMSADLTDSSVEDFDALKEQGFESIPVLVLYPRNGQPIGFEGGTPESQIIGAIEKLGRSAAEIHSAKFNLAD</sequence>
<dbReference type="PANTHER" id="PTHR32234:SF3">
    <property type="entry name" value="SUPPRESSION OF COPPER SENSITIVITY PROTEIN"/>
    <property type="match status" value="1"/>
</dbReference>
<evidence type="ECO:0000313" key="2">
    <source>
        <dbReference type="Proteomes" id="UP000225740"/>
    </source>
</evidence>
<keyword evidence="2" id="KW-1185">Reference proteome</keyword>
<comment type="caution">
    <text evidence="1">The sequence shown here is derived from an EMBL/GenBank/DDBJ whole genome shotgun (WGS) entry which is preliminary data.</text>
</comment>
<accession>A0A2G1VZP9</accession>
<dbReference type="InterPro" id="IPR036249">
    <property type="entry name" value="Thioredoxin-like_sf"/>
</dbReference>
<dbReference type="GO" id="GO:0015035">
    <property type="term" value="F:protein-disulfide reductase activity"/>
    <property type="evidence" value="ECO:0007669"/>
    <property type="project" value="TreeGrafter"/>
</dbReference>
<dbReference type="Proteomes" id="UP000225740">
    <property type="component" value="Unassembled WGS sequence"/>
</dbReference>
<dbReference type="AlphaFoldDB" id="A0A2G1VZP9"/>
<dbReference type="GO" id="GO:0045454">
    <property type="term" value="P:cell redox homeostasis"/>
    <property type="evidence" value="ECO:0007669"/>
    <property type="project" value="TreeGrafter"/>
</dbReference>
<dbReference type="PANTHER" id="PTHR32234">
    <property type="entry name" value="THIOL:DISULFIDE INTERCHANGE PROTEIN DSBD"/>
    <property type="match status" value="1"/>
</dbReference>